<dbReference type="EMBL" id="QRXR01000008">
    <property type="protein sequence ID" value="RGU26126.1"/>
    <property type="molecule type" value="Genomic_DNA"/>
</dbReference>
<sequence length="144" mass="16768">MTKEVLSQYSDLQEEIKEVRKKIAKLQDDLEKIENGESVIDTVSGGMGGTQHFKIEGVPYPEYGRKRTLLYSRMTTLQLLQDDLLEKTNDVEEFIASLDDSRMRRIINFRFLENKSWLQTAYALGGKATADSVRMEFERFFKKM</sequence>
<dbReference type="Proteomes" id="UP000283765">
    <property type="component" value="Unassembled WGS sequence"/>
</dbReference>
<evidence type="ECO:0000313" key="2">
    <source>
        <dbReference type="EMBL" id="RGU26126.1"/>
    </source>
</evidence>
<comment type="caution">
    <text evidence="2">The sequence shown here is derived from an EMBL/GenBank/DDBJ whole genome shotgun (WGS) entry which is preliminary data.</text>
</comment>
<accession>A0A412RR93</accession>
<reference evidence="2 3" key="1">
    <citation type="submission" date="2018-08" db="EMBL/GenBank/DDBJ databases">
        <title>A genome reference for cultivated species of the human gut microbiota.</title>
        <authorList>
            <person name="Zou Y."/>
            <person name="Xue W."/>
            <person name="Luo G."/>
        </authorList>
    </citation>
    <scope>NUCLEOTIDE SEQUENCE [LARGE SCALE GENOMIC DNA]</scope>
    <source>
        <strain evidence="2 3">AF17-27</strain>
    </source>
</reference>
<protein>
    <submittedName>
        <fullName evidence="2">Uncharacterized protein</fullName>
    </submittedName>
</protein>
<evidence type="ECO:0000256" key="1">
    <source>
        <dbReference type="SAM" id="Coils"/>
    </source>
</evidence>
<name>A0A412RR93_9FIRM</name>
<dbReference type="SUPFAM" id="SSF161270">
    <property type="entry name" value="PspA lactotransferrin-binding region"/>
    <property type="match status" value="1"/>
</dbReference>
<dbReference type="AlphaFoldDB" id="A0A412RR93"/>
<gene>
    <name evidence="2" type="ORF">DWW89_06685</name>
</gene>
<feature type="coiled-coil region" evidence="1">
    <location>
        <begin position="2"/>
        <end position="36"/>
    </location>
</feature>
<keyword evidence="1" id="KW-0175">Coiled coil</keyword>
<proteinExistence type="predicted"/>
<dbReference type="RefSeq" id="WP_117993591.1">
    <property type="nucleotide sequence ID" value="NZ_QRXR01000008.1"/>
</dbReference>
<evidence type="ECO:0000313" key="3">
    <source>
        <dbReference type="Proteomes" id="UP000283765"/>
    </source>
</evidence>
<organism evidence="2 3">
    <name type="scientific">Agathobacter rectalis</name>
    <dbReference type="NCBI Taxonomy" id="39491"/>
    <lineage>
        <taxon>Bacteria</taxon>
        <taxon>Bacillati</taxon>
        <taxon>Bacillota</taxon>
        <taxon>Clostridia</taxon>
        <taxon>Lachnospirales</taxon>
        <taxon>Lachnospiraceae</taxon>
        <taxon>Agathobacter</taxon>
    </lineage>
</organism>